<name>A0AAV7XQR9_9NEOP</name>
<feature type="compositionally biased region" description="Polar residues" evidence="4">
    <location>
        <begin position="457"/>
        <end position="467"/>
    </location>
</feature>
<proteinExistence type="predicted"/>
<dbReference type="AlphaFoldDB" id="A0AAV7XQR9"/>
<dbReference type="SMART" id="SM01014">
    <property type="entry name" value="ARID"/>
    <property type="match status" value="1"/>
</dbReference>
<feature type="region of interest" description="Disordered" evidence="4">
    <location>
        <begin position="331"/>
        <end position="556"/>
    </location>
</feature>
<gene>
    <name evidence="6" type="ORF">ONE63_009272</name>
</gene>
<organism evidence="6 7">
    <name type="scientific">Megalurothrips usitatus</name>
    <name type="common">bean blossom thrips</name>
    <dbReference type="NCBI Taxonomy" id="439358"/>
    <lineage>
        <taxon>Eukaryota</taxon>
        <taxon>Metazoa</taxon>
        <taxon>Ecdysozoa</taxon>
        <taxon>Arthropoda</taxon>
        <taxon>Hexapoda</taxon>
        <taxon>Insecta</taxon>
        <taxon>Pterygota</taxon>
        <taxon>Neoptera</taxon>
        <taxon>Paraneoptera</taxon>
        <taxon>Thysanoptera</taxon>
        <taxon>Terebrantia</taxon>
        <taxon>Thripoidea</taxon>
        <taxon>Thripidae</taxon>
        <taxon>Megalurothrips</taxon>
    </lineage>
</organism>
<reference evidence="6" key="1">
    <citation type="submission" date="2022-12" db="EMBL/GenBank/DDBJ databases">
        <title>Chromosome-level genome assembly of the bean flower thrips Megalurothrips usitatus.</title>
        <authorList>
            <person name="Ma L."/>
            <person name="Liu Q."/>
            <person name="Li H."/>
            <person name="Cai W."/>
        </authorList>
    </citation>
    <scope>NUCLEOTIDE SEQUENCE</scope>
    <source>
        <strain evidence="6">Cailab_2022a</strain>
    </source>
</reference>
<keyword evidence="1" id="KW-0805">Transcription regulation</keyword>
<dbReference type="PROSITE" id="PS51011">
    <property type="entry name" value="ARID"/>
    <property type="match status" value="1"/>
</dbReference>
<feature type="compositionally biased region" description="Basic and acidic residues" evidence="4">
    <location>
        <begin position="503"/>
        <end position="513"/>
    </location>
</feature>
<feature type="compositionally biased region" description="Low complexity" evidence="4">
    <location>
        <begin position="335"/>
        <end position="357"/>
    </location>
</feature>
<feature type="compositionally biased region" description="Polar residues" evidence="4">
    <location>
        <begin position="430"/>
        <end position="442"/>
    </location>
</feature>
<evidence type="ECO:0000313" key="6">
    <source>
        <dbReference type="EMBL" id="KAJ1526109.1"/>
    </source>
</evidence>
<dbReference type="InterPro" id="IPR051232">
    <property type="entry name" value="ARID/SWI1_ChromRemod"/>
</dbReference>
<dbReference type="Gene3D" id="1.10.150.60">
    <property type="entry name" value="ARID DNA-binding domain"/>
    <property type="match status" value="1"/>
</dbReference>
<feature type="region of interest" description="Disordered" evidence="4">
    <location>
        <begin position="61"/>
        <end position="118"/>
    </location>
</feature>
<dbReference type="PANTHER" id="PTHR13964:SF44">
    <property type="entry name" value="ARID DOMAIN-CONTAINING PROTEIN"/>
    <property type="match status" value="1"/>
</dbReference>
<evidence type="ECO:0000256" key="2">
    <source>
        <dbReference type="ARBA" id="ARBA00023163"/>
    </source>
</evidence>
<evidence type="ECO:0000313" key="7">
    <source>
        <dbReference type="Proteomes" id="UP001075354"/>
    </source>
</evidence>
<dbReference type="PANTHER" id="PTHR13964">
    <property type="entry name" value="RBP-RELATED"/>
    <property type="match status" value="1"/>
</dbReference>
<feature type="compositionally biased region" description="Low complexity" evidence="4">
    <location>
        <begin position="613"/>
        <end position="631"/>
    </location>
</feature>
<feature type="compositionally biased region" description="Polar residues" evidence="4">
    <location>
        <begin position="475"/>
        <end position="491"/>
    </location>
</feature>
<protein>
    <recommendedName>
        <fullName evidence="5">ARID domain-containing protein</fullName>
    </recommendedName>
</protein>
<feature type="region of interest" description="Disordered" evidence="4">
    <location>
        <begin position="592"/>
        <end position="690"/>
    </location>
</feature>
<keyword evidence="7" id="KW-1185">Reference proteome</keyword>
<feature type="compositionally biased region" description="Polar residues" evidence="4">
    <location>
        <begin position="542"/>
        <end position="556"/>
    </location>
</feature>
<feature type="compositionally biased region" description="Low complexity" evidence="4">
    <location>
        <begin position="81"/>
        <end position="90"/>
    </location>
</feature>
<evidence type="ECO:0000259" key="5">
    <source>
        <dbReference type="PROSITE" id="PS51011"/>
    </source>
</evidence>
<dbReference type="SMART" id="SM00501">
    <property type="entry name" value="BRIGHT"/>
    <property type="match status" value="1"/>
</dbReference>
<sequence>MKRLEGVHNKWLRNSLITALGGFSVPCRDTRILFCKDTFDYPDLEGHELLCNHLAPKINLRPKKKKKKQSSSPGDTDSNESESSLSTVSSTKEKKSSRSRNGLHYDLSQPSNRRHKLQSQEEKMFLDRLHHFMNDRATPIGKVPMVGYKEMDLYHFFSRVQQLGGYDGVTANRMWKNILDEMGGDPANTSAATHSRRHYERLLLPYEKKLRSDAMKRAAFKSEYDAWPFDSGSSDDGIDRKLAFEGKTSALRSIRLKPEKSSDLSGKENIPMSNMLRALSELGDPTRNAHSPEVIVLDSESETPIKNVTTPIVPVLKKRKLDMLKEGGLEVTPIGSPGSSGSGSAQAAAAAAANPQSDNPGQVSIMVTPDLSHMLGSPKSGSPEACAAPMDPANPRTVINVQDLKNSPLLMYPGSTAGQNGRNEQPPPRVTQSRSIYASSATGGVWYGNPKDYPRPGSSSSNAAQNTEPPPLARSFQSTLRVAAKTSANGGSPSGSGTGLDVLDLRMKGEKPPSEIVRVTPSVSAPPPRQPPIRDSGRANIPSATPSATPRRTTVGSNLEITLVQNPKLAIAKLQQEQRNVLLQQRRVAQQQAKASAPVNRPSSRLENGRPHTSSANTTPTTSTSRSRPSSVNNAPSASGLVIPSPYLLGNSSSSSSTNSSSSSSNSKRRNSNDQRSRGSSGPPTSSAASNPYFSGAAASLFPNLLQNLPTGAAASGKNVLYPTLDLMYYQALCNSQLYPAAASGLPMSGLPMSAPQLFMPTEEQFQLYKNILSHQLKSNPGQPNEDIARLLQDGSTSITLVGNSKTPTSK</sequence>
<dbReference type="Proteomes" id="UP001075354">
    <property type="component" value="Chromosome 7"/>
</dbReference>
<keyword evidence="3" id="KW-0539">Nucleus</keyword>
<keyword evidence="2" id="KW-0804">Transcription</keyword>
<evidence type="ECO:0000256" key="3">
    <source>
        <dbReference type="ARBA" id="ARBA00023242"/>
    </source>
</evidence>
<evidence type="ECO:0000256" key="1">
    <source>
        <dbReference type="ARBA" id="ARBA00023015"/>
    </source>
</evidence>
<dbReference type="Pfam" id="PF01388">
    <property type="entry name" value="ARID"/>
    <property type="match status" value="1"/>
</dbReference>
<feature type="compositionally biased region" description="Low complexity" evidence="4">
    <location>
        <begin position="678"/>
        <end position="690"/>
    </location>
</feature>
<accession>A0AAV7XQR9</accession>
<feature type="compositionally biased region" description="Low complexity" evidence="4">
    <location>
        <begin position="651"/>
        <end position="666"/>
    </location>
</feature>
<dbReference type="GO" id="GO:0000976">
    <property type="term" value="F:transcription cis-regulatory region binding"/>
    <property type="evidence" value="ECO:0007669"/>
    <property type="project" value="TreeGrafter"/>
</dbReference>
<feature type="domain" description="ARID" evidence="5">
    <location>
        <begin position="119"/>
        <end position="211"/>
    </location>
</feature>
<dbReference type="InterPro" id="IPR001606">
    <property type="entry name" value="ARID_dom"/>
</dbReference>
<comment type="caution">
    <text evidence="6">The sequence shown here is derived from an EMBL/GenBank/DDBJ whole genome shotgun (WGS) entry which is preliminary data.</text>
</comment>
<dbReference type="EMBL" id="JAPTSV010000007">
    <property type="protein sequence ID" value="KAJ1526109.1"/>
    <property type="molecule type" value="Genomic_DNA"/>
</dbReference>
<dbReference type="SUPFAM" id="SSF46774">
    <property type="entry name" value="ARID-like"/>
    <property type="match status" value="1"/>
</dbReference>
<dbReference type="InterPro" id="IPR036431">
    <property type="entry name" value="ARID_dom_sf"/>
</dbReference>
<dbReference type="GO" id="GO:0005634">
    <property type="term" value="C:nucleus"/>
    <property type="evidence" value="ECO:0007669"/>
    <property type="project" value="TreeGrafter"/>
</dbReference>
<evidence type="ECO:0000256" key="4">
    <source>
        <dbReference type="SAM" id="MobiDB-lite"/>
    </source>
</evidence>
<dbReference type="GO" id="GO:0006357">
    <property type="term" value="P:regulation of transcription by RNA polymerase II"/>
    <property type="evidence" value="ECO:0007669"/>
    <property type="project" value="TreeGrafter"/>
</dbReference>